<dbReference type="GO" id="GO:0006493">
    <property type="term" value="P:protein O-linked glycosylation"/>
    <property type="evidence" value="ECO:0007669"/>
    <property type="project" value="TreeGrafter"/>
</dbReference>
<keyword evidence="12" id="KW-0325">Glycoprotein</keyword>
<dbReference type="AlphaFoldDB" id="A0A9Q1D010"/>
<dbReference type="InterPro" id="IPR038578">
    <property type="entry name" value="GT29-like_sf"/>
</dbReference>
<organism evidence="19 20">
    <name type="scientific">Conger conger</name>
    <name type="common">Conger eel</name>
    <name type="synonym">Muraena conger</name>
    <dbReference type="NCBI Taxonomy" id="82655"/>
    <lineage>
        <taxon>Eukaryota</taxon>
        <taxon>Metazoa</taxon>
        <taxon>Chordata</taxon>
        <taxon>Craniata</taxon>
        <taxon>Vertebrata</taxon>
        <taxon>Euteleostomi</taxon>
        <taxon>Actinopterygii</taxon>
        <taxon>Neopterygii</taxon>
        <taxon>Teleostei</taxon>
        <taxon>Anguilliformes</taxon>
        <taxon>Congridae</taxon>
        <taxon>Conger</taxon>
    </lineage>
</organism>
<dbReference type="FunFam" id="3.90.1480.20:FF:000015">
    <property type="entry name" value="Lactosylceramide alpha-2,3-sialyltransferase"/>
    <property type="match status" value="1"/>
</dbReference>
<evidence type="ECO:0000256" key="10">
    <source>
        <dbReference type="ARBA" id="ARBA00023136"/>
    </source>
</evidence>
<comment type="similarity">
    <text evidence="3">Belongs to the glycosyltransferase 29 family.</text>
</comment>
<keyword evidence="4" id="KW-0328">Glycosyltransferase</keyword>
<evidence type="ECO:0000256" key="4">
    <source>
        <dbReference type="ARBA" id="ARBA00022676"/>
    </source>
</evidence>
<dbReference type="PIRSF" id="PIRSF005557">
    <property type="entry name" value="Sialyl_trans"/>
    <property type="match status" value="1"/>
</dbReference>
<dbReference type="GO" id="GO:0001665">
    <property type="term" value="F:alpha-N-acetylgalactosaminide alpha-2,6-sialyltransferase activity"/>
    <property type="evidence" value="ECO:0007669"/>
    <property type="project" value="UniProtKB-EC"/>
</dbReference>
<comment type="subcellular location">
    <subcellularLocation>
        <location evidence="1">Golgi apparatus membrane</location>
        <topology evidence="1">Single-pass type II membrane protein</topology>
    </subcellularLocation>
</comment>
<feature type="transmembrane region" description="Helical" evidence="18">
    <location>
        <begin position="9"/>
        <end position="27"/>
    </location>
</feature>
<evidence type="ECO:0000256" key="5">
    <source>
        <dbReference type="ARBA" id="ARBA00022679"/>
    </source>
</evidence>
<accession>A0A9Q1D010</accession>
<feature type="disulfide bond" evidence="17">
    <location>
        <begin position="154"/>
        <end position="320"/>
    </location>
</feature>
<comment type="pathway">
    <text evidence="2">Protein modification; protein glycosylation.</text>
</comment>
<comment type="catalytic activity">
    <reaction evidence="15">
        <text>a 3-O-[N-acetyl-alpha-neuraminyl-(2-&gt;3)-beta-D-galactosyl-(1-&gt;3)-N-acetyl-alpha-D-galactosaminyl]-L-threonyl-[protein] + CMP-N-acetyl-beta-neuraminate = a 3-O-{alpha-Neu5Ac-(2-&gt;3)-beta-D-Gal-(1-&gt;3)-[alpha-Neu5Ac-(2-&gt;6)]-alpha-D-GalNAc}-L-threonyl-[protein] + CMP + H(+)</text>
        <dbReference type="Rhea" id="RHEA:81659"/>
        <dbReference type="Rhea" id="RHEA-COMP:14417"/>
        <dbReference type="Rhea" id="RHEA-COMP:16763"/>
        <dbReference type="ChEBI" id="CHEBI:15378"/>
        <dbReference type="ChEBI" id="CHEBI:57812"/>
        <dbReference type="ChEBI" id="CHEBI:60377"/>
        <dbReference type="ChEBI" id="CHEBI:139598"/>
        <dbReference type="ChEBI" id="CHEBI:156398"/>
    </reaction>
    <physiologicalReaction direction="left-to-right" evidence="15">
        <dbReference type="Rhea" id="RHEA:81660"/>
    </physiologicalReaction>
</comment>
<evidence type="ECO:0000256" key="7">
    <source>
        <dbReference type="ARBA" id="ARBA00022968"/>
    </source>
</evidence>
<dbReference type="OrthoDB" id="10264956at2759"/>
<evidence type="ECO:0000256" key="2">
    <source>
        <dbReference type="ARBA" id="ARBA00004922"/>
    </source>
</evidence>
<keyword evidence="7" id="KW-0735">Signal-anchor</keyword>
<keyword evidence="6 18" id="KW-0812">Transmembrane</keyword>
<protein>
    <recommendedName>
        <fullName evidence="14">alpha-N-acetylgalactosaminide alpha-2,6-sialyltransferase</fullName>
        <ecNumber evidence="14">2.4.3.3</ecNumber>
    </recommendedName>
</protein>
<dbReference type="GO" id="GO:0000139">
    <property type="term" value="C:Golgi membrane"/>
    <property type="evidence" value="ECO:0007669"/>
    <property type="project" value="UniProtKB-SubCell"/>
</dbReference>
<sequence>MKTCTWKCVFLLGIVFFTITAFIYGHYDLDFIHSGGRVILGRPLKATESSLPVLKDDVEMTTAPPVDESLRPCSLRNTAQQDPVLREVFNFSVPVLQWAGNVSPQEWQRLRLNQAPYGWKGVPLDVVNSTLALLSDPRHGRLFERGGRPGCVRCAVVGNGGILRGSRRGPDIDAHQFVFRVNGAVTKGYEEDVGTRTSFYGFTANTLKNSLAAYRGAGFTRVPQGQGVHYVFIPANARDYLLMSAAIRGVPVSSDHDKGDLPSKYFGQKSSVDDFKMLHPDFITYIKERFLKSELLGKKYAHLYMPSTGALMLFTALHTCDQVSAYGFITENYKAFSDHYFDKVKKPLIFYVNHDMQMEGRVWAQLHEQEVMWLYKRPL</sequence>
<dbReference type="PANTHER" id="PTHR45941">
    <property type="entry name" value="ALPHA-N-ACETYLGALACTOSAMINIDE ALPHA-2,6-SIALYLTRANSFERASE 2-LIKE-RELATED"/>
    <property type="match status" value="1"/>
</dbReference>
<dbReference type="EC" id="2.4.3.3" evidence="14"/>
<dbReference type="Proteomes" id="UP001152803">
    <property type="component" value="Unassembled WGS sequence"/>
</dbReference>
<evidence type="ECO:0000256" key="6">
    <source>
        <dbReference type="ARBA" id="ARBA00022692"/>
    </source>
</evidence>
<evidence type="ECO:0000256" key="8">
    <source>
        <dbReference type="ARBA" id="ARBA00022989"/>
    </source>
</evidence>
<evidence type="ECO:0000256" key="17">
    <source>
        <dbReference type="PIRSR" id="PIRSR005557-2"/>
    </source>
</evidence>
<evidence type="ECO:0000256" key="14">
    <source>
        <dbReference type="ARBA" id="ARBA00039109"/>
    </source>
</evidence>
<evidence type="ECO:0000256" key="13">
    <source>
        <dbReference type="ARBA" id="ARBA00036348"/>
    </source>
</evidence>
<evidence type="ECO:0000256" key="15">
    <source>
        <dbReference type="ARBA" id="ARBA00050664"/>
    </source>
</evidence>
<evidence type="ECO:0000313" key="19">
    <source>
        <dbReference type="EMBL" id="KAJ8254485.1"/>
    </source>
</evidence>
<evidence type="ECO:0000256" key="1">
    <source>
        <dbReference type="ARBA" id="ARBA00004323"/>
    </source>
</evidence>
<keyword evidence="11" id="KW-1015">Disulfide bond</keyword>
<evidence type="ECO:0000256" key="16">
    <source>
        <dbReference type="ARBA" id="ARBA00052285"/>
    </source>
</evidence>
<evidence type="ECO:0000256" key="18">
    <source>
        <dbReference type="SAM" id="Phobius"/>
    </source>
</evidence>
<dbReference type="EMBL" id="JAFJMO010000016">
    <property type="protein sequence ID" value="KAJ8254485.1"/>
    <property type="molecule type" value="Genomic_DNA"/>
</dbReference>
<dbReference type="InterPro" id="IPR012163">
    <property type="entry name" value="Sialyl_trans"/>
</dbReference>
<comment type="catalytic activity">
    <reaction evidence="13">
        <text>a beta-D-galactosyl-(1-&gt;3)-N-acetyl-alpha-D-galactosaminyl derivative + CMP-N-acetyl-beta-neuraminate = a beta-D-galactosyl-(1-&gt;3)-[N-acetyl-alpha-neuraminyl-(2-&gt;6)]-N-acetyl-alpha-D-galactosaminyl derivative + CMP + H(+)</text>
        <dbReference type="Rhea" id="RHEA:11136"/>
        <dbReference type="ChEBI" id="CHEBI:15378"/>
        <dbReference type="ChEBI" id="CHEBI:57812"/>
        <dbReference type="ChEBI" id="CHEBI:60377"/>
        <dbReference type="ChEBI" id="CHEBI:133470"/>
        <dbReference type="ChEBI" id="CHEBI:140764"/>
        <dbReference type="EC" id="2.4.3.3"/>
    </reaction>
    <physiologicalReaction direction="left-to-right" evidence="13">
        <dbReference type="Rhea" id="RHEA:11137"/>
    </physiologicalReaction>
</comment>
<keyword evidence="5" id="KW-0808">Transferase</keyword>
<evidence type="ECO:0000256" key="12">
    <source>
        <dbReference type="ARBA" id="ARBA00023180"/>
    </source>
</evidence>
<dbReference type="Gene3D" id="3.90.1480.20">
    <property type="entry name" value="Glycosyl transferase family 29"/>
    <property type="match status" value="1"/>
</dbReference>
<evidence type="ECO:0000313" key="20">
    <source>
        <dbReference type="Proteomes" id="UP001152803"/>
    </source>
</evidence>
<name>A0A9Q1D010_CONCO</name>
<keyword evidence="9" id="KW-0333">Golgi apparatus</keyword>
<keyword evidence="20" id="KW-1185">Reference proteome</keyword>
<dbReference type="Pfam" id="PF00777">
    <property type="entry name" value="Glyco_transf_29"/>
    <property type="match status" value="1"/>
</dbReference>
<comment type="caution">
    <text evidence="19">The sequence shown here is derived from an EMBL/GenBank/DDBJ whole genome shotgun (WGS) entry which is preliminary data.</text>
</comment>
<proteinExistence type="inferred from homology"/>
<gene>
    <name evidence="19" type="ORF">COCON_G00210970</name>
</gene>
<comment type="catalytic activity">
    <reaction evidence="16">
        <text>a 3-O-[N-acetyl-alpha-D-galactosaminyl]-L-threonyl-[protein] + CMP-N-acetyl-beta-neuraminate = a 3-O-[N-acetyl-alpha-neuraminosyl-(2-&gt;6)-N-acetyl-alpha-D-galactosaminyl]-L-threonyl-[protein] + CMP + H(+)</text>
        <dbReference type="Rhea" id="RHEA:81643"/>
        <dbReference type="Rhea" id="RHEA-COMP:11689"/>
        <dbReference type="Rhea" id="RHEA-COMP:19720"/>
        <dbReference type="ChEBI" id="CHEBI:15378"/>
        <dbReference type="ChEBI" id="CHEBI:57812"/>
        <dbReference type="ChEBI" id="CHEBI:60377"/>
        <dbReference type="ChEBI" id="CHEBI:87075"/>
        <dbReference type="ChEBI" id="CHEBI:231970"/>
    </reaction>
    <physiologicalReaction direction="left-to-right" evidence="16">
        <dbReference type="Rhea" id="RHEA:81644"/>
    </physiologicalReaction>
</comment>
<evidence type="ECO:0000256" key="11">
    <source>
        <dbReference type="ARBA" id="ARBA00023157"/>
    </source>
</evidence>
<dbReference type="InterPro" id="IPR001675">
    <property type="entry name" value="Glyco_trans_29"/>
</dbReference>
<dbReference type="PANTHER" id="PTHR45941:SF5">
    <property type="entry name" value="ALPHA-N-ACETYLGALACTOSAMINIDE ALPHA-2,6-SIALYLTRANSFERASE 2"/>
    <property type="match status" value="1"/>
</dbReference>
<keyword evidence="8 18" id="KW-1133">Transmembrane helix</keyword>
<evidence type="ECO:0000256" key="3">
    <source>
        <dbReference type="ARBA" id="ARBA00006003"/>
    </source>
</evidence>
<keyword evidence="10 18" id="KW-0472">Membrane</keyword>
<reference evidence="19" key="1">
    <citation type="journal article" date="2023" name="Science">
        <title>Genome structures resolve the early diversification of teleost fishes.</title>
        <authorList>
            <person name="Parey E."/>
            <person name="Louis A."/>
            <person name="Montfort J."/>
            <person name="Bouchez O."/>
            <person name="Roques C."/>
            <person name="Iampietro C."/>
            <person name="Lluch J."/>
            <person name="Castinel A."/>
            <person name="Donnadieu C."/>
            <person name="Desvignes T."/>
            <person name="Floi Bucao C."/>
            <person name="Jouanno E."/>
            <person name="Wen M."/>
            <person name="Mejri S."/>
            <person name="Dirks R."/>
            <person name="Jansen H."/>
            <person name="Henkel C."/>
            <person name="Chen W.J."/>
            <person name="Zahm M."/>
            <person name="Cabau C."/>
            <person name="Klopp C."/>
            <person name="Thompson A.W."/>
            <person name="Robinson-Rechavi M."/>
            <person name="Braasch I."/>
            <person name="Lecointre G."/>
            <person name="Bobe J."/>
            <person name="Postlethwait J.H."/>
            <person name="Berthelot C."/>
            <person name="Roest Crollius H."/>
            <person name="Guiguen Y."/>
        </authorList>
    </citation>
    <scope>NUCLEOTIDE SEQUENCE</scope>
    <source>
        <strain evidence="19">Concon-B</strain>
    </source>
</reference>
<evidence type="ECO:0000256" key="9">
    <source>
        <dbReference type="ARBA" id="ARBA00023034"/>
    </source>
</evidence>